<dbReference type="InterPro" id="IPR000914">
    <property type="entry name" value="SBP_5_dom"/>
</dbReference>
<dbReference type="Gene3D" id="3.40.190.10">
    <property type="entry name" value="Periplasmic binding protein-like II"/>
    <property type="match status" value="1"/>
</dbReference>
<dbReference type="GO" id="GO:0015833">
    <property type="term" value="P:peptide transport"/>
    <property type="evidence" value="ECO:0007669"/>
    <property type="project" value="TreeGrafter"/>
</dbReference>
<keyword evidence="8" id="KW-1185">Reference proteome</keyword>
<dbReference type="AlphaFoldDB" id="A0A162MAU2"/>
<dbReference type="PATRIC" id="fig|520767.4.peg.2001"/>
<accession>A0A162MAU2</accession>
<dbReference type="STRING" id="520767.ATZ99_18770"/>
<evidence type="ECO:0000256" key="1">
    <source>
        <dbReference type="ARBA" id="ARBA00004196"/>
    </source>
</evidence>
<dbReference type="GO" id="GO:1904680">
    <property type="term" value="F:peptide transmembrane transporter activity"/>
    <property type="evidence" value="ECO:0007669"/>
    <property type="project" value="TreeGrafter"/>
</dbReference>
<evidence type="ECO:0000256" key="5">
    <source>
        <dbReference type="SAM" id="SignalP"/>
    </source>
</evidence>
<dbReference type="FunFam" id="3.90.76.10:FF:000001">
    <property type="entry name" value="Oligopeptide ABC transporter substrate-binding protein"/>
    <property type="match status" value="1"/>
</dbReference>
<evidence type="ECO:0000256" key="4">
    <source>
        <dbReference type="ARBA" id="ARBA00022729"/>
    </source>
</evidence>
<comment type="similarity">
    <text evidence="2">Belongs to the bacterial solute-binding protein 5 family.</text>
</comment>
<dbReference type="FunFam" id="3.10.105.10:FF:000001">
    <property type="entry name" value="Oligopeptide ABC transporter, oligopeptide-binding protein"/>
    <property type="match status" value="1"/>
</dbReference>
<dbReference type="OrthoDB" id="9801912at2"/>
<dbReference type="InterPro" id="IPR030678">
    <property type="entry name" value="Peptide/Ni-bd"/>
</dbReference>
<dbReference type="Pfam" id="PF00496">
    <property type="entry name" value="SBP_bac_5"/>
    <property type="match status" value="1"/>
</dbReference>
<dbReference type="Gene3D" id="3.10.105.10">
    <property type="entry name" value="Dipeptide-binding Protein, Domain 3"/>
    <property type="match status" value="1"/>
</dbReference>
<dbReference type="GO" id="GO:0043190">
    <property type="term" value="C:ATP-binding cassette (ABC) transporter complex"/>
    <property type="evidence" value="ECO:0007669"/>
    <property type="project" value="InterPro"/>
</dbReference>
<organism evidence="7 8">
    <name type="scientific">Thermovenabulum gondwanense</name>
    <dbReference type="NCBI Taxonomy" id="520767"/>
    <lineage>
        <taxon>Bacteria</taxon>
        <taxon>Bacillati</taxon>
        <taxon>Bacillota</taxon>
        <taxon>Clostridia</taxon>
        <taxon>Thermosediminibacterales</taxon>
        <taxon>Thermosediminibacteraceae</taxon>
        <taxon>Thermovenabulum</taxon>
    </lineage>
</organism>
<keyword evidence="3" id="KW-0813">Transport</keyword>
<proteinExistence type="inferred from homology"/>
<sequence length="553" mass="63520">MFKKSIALLVILLLVVGMLAGCGSQQSSNQNQQQQQQTQPKEKELVFAIGAEVPNLDAQKATDTYAIMVGNAVFEGLVRVYEGKVYPGMAEKWEVSEDKTTYTFHLRDAKWSDGSPVTAYDFEYAIKRLLDPKTASEYAFQGYYIVNGEEYNTGKITDPSQIGVKALDDKTLQIKLKVPTKYFESLLSFISFYPVKKDFVEKMGEKYAADADKMLYNGPFILKEWKHEQELILEKNPNYWNKDAIKLDRVRILVVTEQNTAYQMFENGELDFVAIPPDFVQKLKDEGKALFFYDGAEFYFQFNVKRPGKPWLANENFIRAFGFAIDREDWIKAVLGGVSDPATRYVLPLLSGVEKKFVEEYPYEFYPRKADPAKAKEYLDKALKELKISDPSKIKIEFLTDDSSRAKLMAETIQDMIKKNLGIELVIKQVPFKQRLELMNKSDYDIVFAGWGPDYDDPMTYIDLWVTGGGHNNTGWSNKQYDELVKFAKTTTDFKKRADAMFEAEKLLLEKGPIVPVYFRQRAWTKKDYVKGLVRNFIGPDPDFIYADVEGKN</sequence>
<gene>
    <name evidence="7" type="primary">dppE_1</name>
    <name evidence="7" type="ORF">ATZ99_18770</name>
</gene>
<dbReference type="Gene3D" id="3.90.76.10">
    <property type="entry name" value="Dipeptide-binding Protein, Domain 1"/>
    <property type="match status" value="1"/>
</dbReference>
<keyword evidence="4 5" id="KW-0732">Signal</keyword>
<dbReference type="InterPro" id="IPR039424">
    <property type="entry name" value="SBP_5"/>
</dbReference>
<evidence type="ECO:0000259" key="6">
    <source>
        <dbReference type="Pfam" id="PF00496"/>
    </source>
</evidence>
<dbReference type="Proteomes" id="UP000075737">
    <property type="component" value="Unassembled WGS sequence"/>
</dbReference>
<evidence type="ECO:0000256" key="2">
    <source>
        <dbReference type="ARBA" id="ARBA00005695"/>
    </source>
</evidence>
<dbReference type="CDD" id="cd08504">
    <property type="entry name" value="PBP2_OppA"/>
    <property type="match status" value="1"/>
</dbReference>
<dbReference type="PANTHER" id="PTHR30290:SF10">
    <property type="entry name" value="PERIPLASMIC OLIGOPEPTIDE-BINDING PROTEIN-RELATED"/>
    <property type="match status" value="1"/>
</dbReference>
<dbReference type="GO" id="GO:0030288">
    <property type="term" value="C:outer membrane-bounded periplasmic space"/>
    <property type="evidence" value="ECO:0007669"/>
    <property type="project" value="UniProtKB-ARBA"/>
</dbReference>
<feature type="domain" description="Solute-binding protein family 5" evidence="6">
    <location>
        <begin position="84"/>
        <end position="472"/>
    </location>
</feature>
<dbReference type="RefSeq" id="WP_068748982.1">
    <property type="nucleotide sequence ID" value="NZ_LOHZ01000040.1"/>
</dbReference>
<dbReference type="PANTHER" id="PTHR30290">
    <property type="entry name" value="PERIPLASMIC BINDING COMPONENT OF ABC TRANSPORTER"/>
    <property type="match status" value="1"/>
</dbReference>
<dbReference type="SUPFAM" id="SSF53850">
    <property type="entry name" value="Periplasmic binding protein-like II"/>
    <property type="match status" value="1"/>
</dbReference>
<dbReference type="PIRSF" id="PIRSF002741">
    <property type="entry name" value="MppA"/>
    <property type="match status" value="1"/>
</dbReference>
<feature type="chain" id="PRO_5039243999" evidence="5">
    <location>
        <begin position="21"/>
        <end position="553"/>
    </location>
</feature>
<reference evidence="7 8" key="1">
    <citation type="submission" date="2015-12" db="EMBL/GenBank/DDBJ databases">
        <title>Draft genome of Thermovenabulum gondwanense isolated from a red thermophilic microbial mat colonisisng an outflow channel of a bore well.</title>
        <authorList>
            <person name="Patel B.K."/>
        </authorList>
    </citation>
    <scope>NUCLEOTIDE SEQUENCE [LARGE SCALE GENOMIC DNA]</scope>
    <source>
        <strain evidence="7 8">R270</strain>
    </source>
</reference>
<evidence type="ECO:0000256" key="3">
    <source>
        <dbReference type="ARBA" id="ARBA00022448"/>
    </source>
</evidence>
<evidence type="ECO:0000313" key="7">
    <source>
        <dbReference type="EMBL" id="KYO64819.1"/>
    </source>
</evidence>
<comment type="caution">
    <text evidence="7">The sequence shown here is derived from an EMBL/GenBank/DDBJ whole genome shotgun (WGS) entry which is preliminary data.</text>
</comment>
<feature type="signal peptide" evidence="5">
    <location>
        <begin position="1"/>
        <end position="20"/>
    </location>
</feature>
<comment type="subcellular location">
    <subcellularLocation>
        <location evidence="1">Cell envelope</location>
    </subcellularLocation>
</comment>
<evidence type="ECO:0000313" key="8">
    <source>
        <dbReference type="Proteomes" id="UP000075737"/>
    </source>
</evidence>
<protein>
    <submittedName>
        <fullName evidence="7">Dipeptide-binding protein DppE</fullName>
    </submittedName>
</protein>
<dbReference type="EMBL" id="LOHZ01000040">
    <property type="protein sequence ID" value="KYO64819.1"/>
    <property type="molecule type" value="Genomic_DNA"/>
</dbReference>
<name>A0A162MAU2_9FIRM</name>
<dbReference type="PROSITE" id="PS51257">
    <property type="entry name" value="PROKAR_LIPOPROTEIN"/>
    <property type="match status" value="1"/>
</dbReference>